<evidence type="ECO:0000313" key="2">
    <source>
        <dbReference type="Proteomes" id="UP000430564"/>
    </source>
</evidence>
<dbReference type="PANTHER" id="PTHR33747">
    <property type="entry name" value="UPF0225 PROTEIN SCO1677"/>
    <property type="match status" value="1"/>
</dbReference>
<dbReference type="Gene3D" id="3.10.450.50">
    <property type="match status" value="1"/>
</dbReference>
<dbReference type="SUPFAM" id="SSF101327">
    <property type="entry name" value="YgfB-like"/>
    <property type="match status" value="1"/>
</dbReference>
<dbReference type="NCBIfam" id="TIGR02292">
    <property type="entry name" value="ygfB_yecA"/>
    <property type="match status" value="1"/>
</dbReference>
<dbReference type="Pfam" id="PF03695">
    <property type="entry name" value="UPF0149"/>
    <property type="match status" value="1"/>
</dbReference>
<dbReference type="OrthoDB" id="570299at2"/>
<dbReference type="EMBL" id="WEHX01000018">
    <property type="protein sequence ID" value="KAB7661456.1"/>
    <property type="molecule type" value="Genomic_DNA"/>
</dbReference>
<evidence type="ECO:0000313" key="1">
    <source>
        <dbReference type="EMBL" id="KAB7661456.1"/>
    </source>
</evidence>
<dbReference type="Proteomes" id="UP000430564">
    <property type="component" value="Unassembled WGS sequence"/>
</dbReference>
<dbReference type="PANTHER" id="PTHR33747:SF1">
    <property type="entry name" value="ADENYLATE CYCLASE-ASSOCIATED CAP C-TERMINAL DOMAIN-CONTAINING PROTEIN"/>
    <property type="match status" value="1"/>
</dbReference>
<reference evidence="1 2" key="1">
    <citation type="submission" date="2019-10" db="EMBL/GenBank/DDBJ databases">
        <title>Genome diversity of Sutterella seckii.</title>
        <authorList>
            <person name="Chaplin A.V."/>
            <person name="Sokolova S.R."/>
            <person name="Mosin K.A."/>
            <person name="Ivanova E.L."/>
            <person name="Kochetkova T.O."/>
            <person name="Goltsov A.Y."/>
            <person name="Trofimov D.Y."/>
            <person name="Efimov B.A."/>
        </authorList>
    </citation>
    <scope>NUCLEOTIDE SEQUENCE [LARGE SCALE GENOMIC DNA]</scope>
    <source>
        <strain evidence="1 2">ASD393</strain>
    </source>
</reference>
<dbReference type="RefSeq" id="WP_152158001.1">
    <property type="nucleotide sequence ID" value="NZ_WEHX01000018.1"/>
</dbReference>
<accession>A0A6I1ELR2</accession>
<dbReference type="AlphaFoldDB" id="A0A6I1ELR2"/>
<protein>
    <submittedName>
        <fullName evidence="1">UPF0149 family protein</fullName>
    </submittedName>
</protein>
<dbReference type="Pfam" id="PF02810">
    <property type="entry name" value="SEC-C"/>
    <property type="match status" value="1"/>
</dbReference>
<comment type="caution">
    <text evidence="1">The sequence shown here is derived from an EMBL/GenBank/DDBJ whole genome shotgun (WGS) entry which is preliminary data.</text>
</comment>
<dbReference type="InterPro" id="IPR011978">
    <property type="entry name" value="YgfB-like"/>
</dbReference>
<sequence>MAEDTKLIDSAEIEEMQNRIEALKSEEAMDAGVLDGYLTATALNPLKPSDEDVLPFIFSASGDPEALPDDERLLELIRLRMREIKAALNAGGGLDPVIFPLVDDEGKEITNEEGIEAVVPWAAGFMMGATQWPDETTDAAATQEALIPIAARMATEDDELEADAKAVWQAARNQCPPAKDLGEALYQMVESVFRLKDLNVPNEPVRREAPRVGRNDPCPCGSGKKFKQCCGKKA</sequence>
<dbReference type="InterPro" id="IPR036255">
    <property type="entry name" value="YgfB-like_sf"/>
</dbReference>
<dbReference type="SUPFAM" id="SSF103642">
    <property type="entry name" value="Sec-C motif"/>
    <property type="match status" value="1"/>
</dbReference>
<gene>
    <name evidence="1" type="ORF">GBM95_04550</name>
</gene>
<proteinExistence type="predicted"/>
<organism evidence="1 2">
    <name type="scientific">Sutterella seckii</name>
    <dbReference type="NCBI Taxonomy" id="1944635"/>
    <lineage>
        <taxon>Bacteria</taxon>
        <taxon>Pseudomonadati</taxon>
        <taxon>Pseudomonadota</taxon>
        <taxon>Betaproteobacteria</taxon>
        <taxon>Burkholderiales</taxon>
        <taxon>Sutterellaceae</taxon>
        <taxon>Sutterella</taxon>
    </lineage>
</organism>
<name>A0A6I1ELR2_9BURK</name>
<dbReference type="InterPro" id="IPR004027">
    <property type="entry name" value="SEC_C_motif"/>
</dbReference>